<proteinExistence type="predicted"/>
<keyword evidence="5 6" id="KW-0472">Membrane</keyword>
<feature type="transmembrane region" description="Helical" evidence="6">
    <location>
        <begin position="142"/>
        <end position="165"/>
    </location>
</feature>
<feature type="transmembrane region" description="Helical" evidence="6">
    <location>
        <begin position="81"/>
        <end position="100"/>
    </location>
</feature>
<evidence type="ECO:0000256" key="2">
    <source>
        <dbReference type="ARBA" id="ARBA00022448"/>
    </source>
</evidence>
<dbReference type="InterPro" id="IPR050814">
    <property type="entry name" value="Myo-inositol_Transporter"/>
</dbReference>
<keyword evidence="3 6" id="KW-0812">Transmembrane</keyword>
<evidence type="ECO:0000256" key="6">
    <source>
        <dbReference type="SAM" id="Phobius"/>
    </source>
</evidence>
<feature type="transmembrane region" description="Helical" evidence="6">
    <location>
        <begin position="49"/>
        <end position="69"/>
    </location>
</feature>
<keyword evidence="2" id="KW-0813">Transport</keyword>
<dbReference type="Pfam" id="PF00083">
    <property type="entry name" value="Sugar_tr"/>
    <property type="match status" value="1"/>
</dbReference>
<comment type="subcellular location">
    <subcellularLocation>
        <location evidence="1">Membrane</location>
    </subcellularLocation>
</comment>
<dbReference type="SUPFAM" id="SSF103473">
    <property type="entry name" value="MFS general substrate transporter"/>
    <property type="match status" value="1"/>
</dbReference>
<evidence type="ECO:0000313" key="9">
    <source>
        <dbReference type="Proteomes" id="UP000800200"/>
    </source>
</evidence>
<accession>A0A6A6DWF6</accession>
<feature type="chain" id="PRO_5025512151" description="Major facilitator superfamily (MFS) profile domain-containing protein" evidence="7">
    <location>
        <begin position="18"/>
        <end position="184"/>
    </location>
</feature>
<evidence type="ECO:0000256" key="5">
    <source>
        <dbReference type="ARBA" id="ARBA00023136"/>
    </source>
</evidence>
<evidence type="ECO:0000256" key="4">
    <source>
        <dbReference type="ARBA" id="ARBA00022989"/>
    </source>
</evidence>
<dbReference type="Gene3D" id="1.20.1250.20">
    <property type="entry name" value="MFS general substrate transporter like domains"/>
    <property type="match status" value="1"/>
</dbReference>
<reference evidence="8" key="1">
    <citation type="journal article" date="2020" name="Stud. Mycol.">
        <title>101 Dothideomycetes genomes: a test case for predicting lifestyles and emergence of pathogens.</title>
        <authorList>
            <person name="Haridas S."/>
            <person name="Albert R."/>
            <person name="Binder M."/>
            <person name="Bloem J."/>
            <person name="Labutti K."/>
            <person name="Salamov A."/>
            <person name="Andreopoulos B."/>
            <person name="Baker S."/>
            <person name="Barry K."/>
            <person name="Bills G."/>
            <person name="Bluhm B."/>
            <person name="Cannon C."/>
            <person name="Castanera R."/>
            <person name="Culley D."/>
            <person name="Daum C."/>
            <person name="Ezra D."/>
            <person name="Gonzalez J."/>
            <person name="Henrissat B."/>
            <person name="Kuo A."/>
            <person name="Liang C."/>
            <person name="Lipzen A."/>
            <person name="Lutzoni F."/>
            <person name="Magnuson J."/>
            <person name="Mondo S."/>
            <person name="Nolan M."/>
            <person name="Ohm R."/>
            <person name="Pangilinan J."/>
            <person name="Park H.-J."/>
            <person name="Ramirez L."/>
            <person name="Alfaro M."/>
            <person name="Sun H."/>
            <person name="Tritt A."/>
            <person name="Yoshinaga Y."/>
            <person name="Zwiers L.-H."/>
            <person name="Turgeon B."/>
            <person name="Goodwin S."/>
            <person name="Spatafora J."/>
            <person name="Crous P."/>
            <person name="Grigoriev I."/>
        </authorList>
    </citation>
    <scope>NUCLEOTIDE SEQUENCE</scope>
    <source>
        <strain evidence="8">CBS 207.26</strain>
    </source>
</reference>
<sequence length="184" mass="20466">MPVIALWLTCIRRLLRGIGCDSRIGAEASVVSISISEIAPQQIRATLVMSWQLFDTFGTFISSAANYIIFNLNQDSLNLRFIIALPFIPALIFLLLILFWSEPSQQEPPQQGPAHQGASAQVPSQQELSLKKLGWFQQVKLLFSQINILAFLSSAMFAKMVAAGAETSEYSGQRKNDTHISFYI</sequence>
<keyword evidence="9" id="KW-1185">Reference proteome</keyword>
<dbReference type="Proteomes" id="UP000800200">
    <property type="component" value="Unassembled WGS sequence"/>
</dbReference>
<protein>
    <recommendedName>
        <fullName evidence="10">Major facilitator superfamily (MFS) profile domain-containing protein</fullName>
    </recommendedName>
</protein>
<dbReference type="AlphaFoldDB" id="A0A6A6DWF6"/>
<name>A0A6A6DWF6_9PEZI</name>
<evidence type="ECO:0008006" key="10">
    <source>
        <dbReference type="Google" id="ProtNLM"/>
    </source>
</evidence>
<dbReference type="GO" id="GO:0022857">
    <property type="term" value="F:transmembrane transporter activity"/>
    <property type="evidence" value="ECO:0007669"/>
    <property type="project" value="InterPro"/>
</dbReference>
<organism evidence="8 9">
    <name type="scientific">Zopfia rhizophila CBS 207.26</name>
    <dbReference type="NCBI Taxonomy" id="1314779"/>
    <lineage>
        <taxon>Eukaryota</taxon>
        <taxon>Fungi</taxon>
        <taxon>Dikarya</taxon>
        <taxon>Ascomycota</taxon>
        <taxon>Pezizomycotina</taxon>
        <taxon>Dothideomycetes</taxon>
        <taxon>Dothideomycetes incertae sedis</taxon>
        <taxon>Zopfiaceae</taxon>
        <taxon>Zopfia</taxon>
    </lineage>
</organism>
<gene>
    <name evidence="8" type="ORF">K469DRAFT_691634</name>
</gene>
<dbReference type="InterPro" id="IPR005828">
    <property type="entry name" value="MFS_sugar_transport-like"/>
</dbReference>
<keyword evidence="4 6" id="KW-1133">Transmembrane helix</keyword>
<dbReference type="PANTHER" id="PTHR48020">
    <property type="entry name" value="PROTON MYO-INOSITOL COTRANSPORTER"/>
    <property type="match status" value="1"/>
</dbReference>
<keyword evidence="7" id="KW-0732">Signal</keyword>
<evidence type="ECO:0000313" key="8">
    <source>
        <dbReference type="EMBL" id="KAF2182016.1"/>
    </source>
</evidence>
<evidence type="ECO:0000256" key="1">
    <source>
        <dbReference type="ARBA" id="ARBA00004370"/>
    </source>
</evidence>
<dbReference type="GO" id="GO:0016020">
    <property type="term" value="C:membrane"/>
    <property type="evidence" value="ECO:0007669"/>
    <property type="project" value="UniProtKB-SubCell"/>
</dbReference>
<dbReference type="PANTHER" id="PTHR48020:SF12">
    <property type="entry name" value="PROTON MYO-INOSITOL COTRANSPORTER"/>
    <property type="match status" value="1"/>
</dbReference>
<dbReference type="EMBL" id="ML994650">
    <property type="protein sequence ID" value="KAF2182016.1"/>
    <property type="molecule type" value="Genomic_DNA"/>
</dbReference>
<feature type="signal peptide" evidence="7">
    <location>
        <begin position="1"/>
        <end position="17"/>
    </location>
</feature>
<evidence type="ECO:0000256" key="7">
    <source>
        <dbReference type="SAM" id="SignalP"/>
    </source>
</evidence>
<evidence type="ECO:0000256" key="3">
    <source>
        <dbReference type="ARBA" id="ARBA00022692"/>
    </source>
</evidence>
<dbReference type="InterPro" id="IPR036259">
    <property type="entry name" value="MFS_trans_sf"/>
</dbReference>